<keyword evidence="3" id="KW-1185">Reference proteome</keyword>
<keyword evidence="1" id="KW-0812">Transmembrane</keyword>
<dbReference type="GO" id="GO:0005886">
    <property type="term" value="C:plasma membrane"/>
    <property type="evidence" value="ECO:0007669"/>
    <property type="project" value="TreeGrafter"/>
</dbReference>
<proteinExistence type="predicted"/>
<dbReference type="STRING" id="69960.SAMN05421720_10796"/>
<protein>
    <submittedName>
        <fullName evidence="2">Uncharacterized membrane protein HdeD, DUF308 family</fullName>
    </submittedName>
</protein>
<feature type="transmembrane region" description="Helical" evidence="1">
    <location>
        <begin position="57"/>
        <end position="77"/>
    </location>
</feature>
<feature type="transmembrane region" description="Helical" evidence="1">
    <location>
        <begin position="84"/>
        <end position="102"/>
    </location>
</feature>
<gene>
    <name evidence="2" type="ORF">SAMN05421720_10796</name>
</gene>
<evidence type="ECO:0000256" key="1">
    <source>
        <dbReference type="SAM" id="Phobius"/>
    </source>
</evidence>
<evidence type="ECO:0000313" key="3">
    <source>
        <dbReference type="Proteomes" id="UP000199412"/>
    </source>
</evidence>
<dbReference type="InterPro" id="IPR005325">
    <property type="entry name" value="DUF308_memb"/>
</dbReference>
<dbReference type="Pfam" id="PF03729">
    <property type="entry name" value="DUF308"/>
    <property type="match status" value="1"/>
</dbReference>
<dbReference type="RefSeq" id="WP_092786057.1">
    <property type="nucleotide sequence ID" value="NZ_FNAP01000007.1"/>
</dbReference>
<feature type="transmembrane region" description="Helical" evidence="1">
    <location>
        <begin position="166"/>
        <end position="184"/>
    </location>
</feature>
<name>A0A1G7DA25_9PROT</name>
<keyword evidence="1" id="KW-0472">Membrane</keyword>
<evidence type="ECO:0000313" key="2">
    <source>
        <dbReference type="EMBL" id="SDE48412.1"/>
    </source>
</evidence>
<dbReference type="PANTHER" id="PTHR34989:SF1">
    <property type="entry name" value="PROTEIN HDED"/>
    <property type="match status" value="1"/>
</dbReference>
<dbReference type="OrthoDB" id="7359853at2"/>
<dbReference type="Proteomes" id="UP000199412">
    <property type="component" value="Unassembled WGS sequence"/>
</dbReference>
<dbReference type="InterPro" id="IPR052712">
    <property type="entry name" value="Acid_resist_chaperone_HdeD"/>
</dbReference>
<keyword evidence="1" id="KW-1133">Transmembrane helix</keyword>
<sequence>MAHSMTSTADEPTFHGEPEERVWGVDQGDLTRIGVVSLLAGAAALFLPWLATTAVEWFLGLSLIVLGGFELMHALPFNRERGSVWHLILGVIAGGAGLMFLVEPLAGTLTLTKLVGLLLTASGLAKAAFSFSVRLLQGWAWALGSGLLSLGVGLAILFTIPVLSKTLLGVLVAAELLINGGWMLKLGLARERT</sequence>
<dbReference type="EMBL" id="FNAP01000007">
    <property type="protein sequence ID" value="SDE48412.1"/>
    <property type="molecule type" value="Genomic_DNA"/>
</dbReference>
<organism evidence="2 3">
    <name type="scientific">Rhodospira trueperi</name>
    <dbReference type="NCBI Taxonomy" id="69960"/>
    <lineage>
        <taxon>Bacteria</taxon>
        <taxon>Pseudomonadati</taxon>
        <taxon>Pseudomonadota</taxon>
        <taxon>Alphaproteobacteria</taxon>
        <taxon>Rhodospirillales</taxon>
        <taxon>Rhodospirillaceae</taxon>
        <taxon>Rhodospira</taxon>
    </lineage>
</organism>
<feature type="transmembrane region" description="Helical" evidence="1">
    <location>
        <begin position="140"/>
        <end position="160"/>
    </location>
</feature>
<accession>A0A1G7DA25</accession>
<dbReference type="AlphaFoldDB" id="A0A1G7DA25"/>
<reference evidence="2 3" key="1">
    <citation type="submission" date="2016-10" db="EMBL/GenBank/DDBJ databases">
        <authorList>
            <person name="de Groot N.N."/>
        </authorList>
    </citation>
    <scope>NUCLEOTIDE SEQUENCE [LARGE SCALE GENOMIC DNA]</scope>
    <source>
        <strain evidence="2 3">ATCC 700224</strain>
    </source>
</reference>
<dbReference type="PANTHER" id="PTHR34989">
    <property type="entry name" value="PROTEIN HDED"/>
    <property type="match status" value="1"/>
</dbReference>
<feature type="transmembrane region" description="Helical" evidence="1">
    <location>
        <begin position="114"/>
        <end position="133"/>
    </location>
</feature>